<dbReference type="Gene3D" id="3.40.1190.20">
    <property type="match status" value="1"/>
</dbReference>
<gene>
    <name evidence="4" type="ORF">S06H3_29141</name>
</gene>
<dbReference type="InterPro" id="IPR029056">
    <property type="entry name" value="Ribokinase-like"/>
</dbReference>
<evidence type="ECO:0000259" key="3">
    <source>
        <dbReference type="Pfam" id="PF00294"/>
    </source>
</evidence>
<dbReference type="InterPro" id="IPR011611">
    <property type="entry name" value="PfkB_dom"/>
</dbReference>
<dbReference type="GO" id="GO:0016301">
    <property type="term" value="F:kinase activity"/>
    <property type="evidence" value="ECO:0007669"/>
    <property type="project" value="UniProtKB-KW"/>
</dbReference>
<organism evidence="4">
    <name type="scientific">marine sediment metagenome</name>
    <dbReference type="NCBI Taxonomy" id="412755"/>
    <lineage>
        <taxon>unclassified sequences</taxon>
        <taxon>metagenomes</taxon>
        <taxon>ecological metagenomes</taxon>
    </lineage>
</organism>
<dbReference type="InterPro" id="IPR002173">
    <property type="entry name" value="Carboh/pur_kinase_PfkB_CS"/>
</dbReference>
<dbReference type="Pfam" id="PF00294">
    <property type="entry name" value="PfkB"/>
    <property type="match status" value="1"/>
</dbReference>
<evidence type="ECO:0000313" key="4">
    <source>
        <dbReference type="EMBL" id="GAI19430.1"/>
    </source>
</evidence>
<proteinExistence type="predicted"/>
<reference evidence="4" key="1">
    <citation type="journal article" date="2014" name="Front. Microbiol.">
        <title>High frequency of phylogenetically diverse reductive dehalogenase-homologous genes in deep subseafloor sedimentary metagenomes.</title>
        <authorList>
            <person name="Kawai M."/>
            <person name="Futagami T."/>
            <person name="Toyoda A."/>
            <person name="Takaki Y."/>
            <person name="Nishi S."/>
            <person name="Hori S."/>
            <person name="Arai W."/>
            <person name="Tsubouchi T."/>
            <person name="Morono Y."/>
            <person name="Uchiyama I."/>
            <person name="Ito T."/>
            <person name="Fujiyama A."/>
            <person name="Inagaki F."/>
            <person name="Takami H."/>
        </authorList>
    </citation>
    <scope>NUCLEOTIDE SEQUENCE</scope>
    <source>
        <strain evidence="4">Expedition CK06-06</strain>
    </source>
</reference>
<dbReference type="EMBL" id="BARV01017062">
    <property type="protein sequence ID" value="GAI19430.1"/>
    <property type="molecule type" value="Genomic_DNA"/>
</dbReference>
<comment type="caution">
    <text evidence="4">The sequence shown here is derived from an EMBL/GenBank/DDBJ whole genome shotgun (WGS) entry which is preliminary data.</text>
</comment>
<protein>
    <recommendedName>
        <fullName evidence="3">Carbohydrate kinase PfkB domain-containing protein</fullName>
    </recommendedName>
</protein>
<name>X1MXL0_9ZZZZ</name>
<dbReference type="PANTHER" id="PTHR10584">
    <property type="entry name" value="SUGAR KINASE"/>
    <property type="match status" value="1"/>
</dbReference>
<evidence type="ECO:0000256" key="1">
    <source>
        <dbReference type="ARBA" id="ARBA00022679"/>
    </source>
</evidence>
<dbReference type="AlphaFoldDB" id="X1MXL0"/>
<feature type="domain" description="Carbohydrate kinase PfkB" evidence="3">
    <location>
        <begin position="2"/>
        <end position="83"/>
    </location>
</feature>
<sequence length="96" mass="10055">MGPETVAVKQGKKGSSVFTLNEEFHIPAFEVKEVDPTGAGDCYCAGFITGVLKGLDLKKVAEFANAVAALAVTKKGPMEGAPTLEEVNRLMGLSIN</sequence>
<accession>X1MXL0</accession>
<keyword evidence="2" id="KW-0418">Kinase</keyword>
<dbReference type="SUPFAM" id="SSF53613">
    <property type="entry name" value="Ribokinase-like"/>
    <property type="match status" value="1"/>
</dbReference>
<dbReference type="PANTHER" id="PTHR10584:SF166">
    <property type="entry name" value="RIBOKINASE"/>
    <property type="match status" value="1"/>
</dbReference>
<dbReference type="PROSITE" id="PS00584">
    <property type="entry name" value="PFKB_KINASES_2"/>
    <property type="match status" value="1"/>
</dbReference>
<keyword evidence="1" id="KW-0808">Transferase</keyword>
<evidence type="ECO:0000256" key="2">
    <source>
        <dbReference type="ARBA" id="ARBA00022777"/>
    </source>
</evidence>